<protein>
    <recommendedName>
        <fullName evidence="3">DUF91 domain-containing protein</fullName>
    </recommendedName>
</protein>
<organism evidence="1 2">
    <name type="scientific">Couchioplanes caeruleus subsp. caeruleus</name>
    <dbReference type="NCBI Taxonomy" id="56427"/>
    <lineage>
        <taxon>Bacteria</taxon>
        <taxon>Bacillati</taxon>
        <taxon>Actinomycetota</taxon>
        <taxon>Actinomycetes</taxon>
        <taxon>Micromonosporales</taxon>
        <taxon>Micromonosporaceae</taxon>
        <taxon>Couchioplanes</taxon>
    </lineage>
</organism>
<accession>A0A1K0GIJ4</accession>
<name>A0A1K0GIJ4_9ACTN</name>
<dbReference type="GO" id="GO:0003676">
    <property type="term" value="F:nucleic acid binding"/>
    <property type="evidence" value="ECO:0007669"/>
    <property type="project" value="InterPro"/>
</dbReference>
<comment type="caution">
    <text evidence="1">The sequence shown here is derived from an EMBL/GenBank/DDBJ whole genome shotgun (WGS) entry which is preliminary data.</text>
</comment>
<evidence type="ECO:0000313" key="1">
    <source>
        <dbReference type="EMBL" id="OJF10748.1"/>
    </source>
</evidence>
<dbReference type="RefSeq" id="WP_071808736.1">
    <property type="nucleotide sequence ID" value="NZ_MEIA01000460.1"/>
</dbReference>
<dbReference type="Gene3D" id="3.40.1350.10">
    <property type="match status" value="1"/>
</dbReference>
<keyword evidence="2" id="KW-1185">Reference proteome</keyword>
<dbReference type="EMBL" id="MEIA01000460">
    <property type="protein sequence ID" value="OJF10748.1"/>
    <property type="molecule type" value="Genomic_DNA"/>
</dbReference>
<gene>
    <name evidence="1" type="ORF">BG844_30260</name>
</gene>
<evidence type="ECO:0008006" key="3">
    <source>
        <dbReference type="Google" id="ProtNLM"/>
    </source>
</evidence>
<evidence type="ECO:0000313" key="2">
    <source>
        <dbReference type="Proteomes" id="UP000182486"/>
    </source>
</evidence>
<proteinExistence type="predicted"/>
<dbReference type="Proteomes" id="UP000182486">
    <property type="component" value="Unassembled WGS sequence"/>
</dbReference>
<reference evidence="1 2" key="1">
    <citation type="submission" date="2016-09" db="EMBL/GenBank/DDBJ databases">
        <title>Couchioplanes caeruleus draft genome sequence.</title>
        <authorList>
            <person name="Sheehan J."/>
            <person name="Caffrey P."/>
        </authorList>
    </citation>
    <scope>NUCLEOTIDE SEQUENCE [LARGE SCALE GENOMIC DNA]</scope>
    <source>
        <strain evidence="1 2">DSM 43634</strain>
    </source>
</reference>
<dbReference type="AlphaFoldDB" id="A0A1K0GIJ4"/>
<sequence>MTTDGVFWQADGHLVLMEQAPYDTESVLQQLLASYPEVIAGPTTEDDDEPRLLLVRREVPVPSAGGGGRTWSLDHLFIDAQGVLVLVEVKRSSDTRIRREYVGQMLDYAANAVRYWPLADLRHWLQQRAEERSSEMGELLTEENLLSELRPDVDPDEFWKAVETNLSAGRIRMLFVADELPDELVRIIEFLNEQMNPAEVLGVEVRKHIGDEHTVYVRTVRGRTTAAVTVKTRELGPRWERESFLDTASKRCPDAEVALMRRLLDDVDQRGGQVCGGRGAKMPNVNGRYPLAGKLSPVWQLSTSSDRPGTNAWLRFRLDGIVRRLGAARVDRAAKALETIPALAPRIAAAREKEWRAWPPLYLNEVVSSEHHTQSVFDAIGDLVADN</sequence>
<dbReference type="InterPro" id="IPR011856">
    <property type="entry name" value="tRNA_endonuc-like_dom_sf"/>
</dbReference>